<dbReference type="FunFam" id="1.20.1740.10:FF:000001">
    <property type="entry name" value="Amino acid permease"/>
    <property type="match status" value="1"/>
</dbReference>
<feature type="transmembrane region" description="Helical" evidence="6">
    <location>
        <begin position="505"/>
        <end position="525"/>
    </location>
</feature>
<feature type="transmembrane region" description="Helical" evidence="6">
    <location>
        <begin position="352"/>
        <end position="371"/>
    </location>
</feature>
<accession>A0A9P8PWS5</accession>
<dbReference type="InterPro" id="IPR004841">
    <property type="entry name" value="AA-permease/SLC12A_dom"/>
</dbReference>
<dbReference type="EMBL" id="JAEUBF010000206">
    <property type="protein sequence ID" value="KAH3679873.1"/>
    <property type="molecule type" value="Genomic_DNA"/>
</dbReference>
<feature type="transmembrane region" description="Helical" evidence="6">
    <location>
        <begin position="213"/>
        <end position="235"/>
    </location>
</feature>
<reference evidence="8" key="1">
    <citation type="journal article" date="2021" name="Open Biol.">
        <title>Shared evolutionary footprints suggest mitochondrial oxidative damage underlies multiple complex I losses in fungi.</title>
        <authorList>
            <person name="Schikora-Tamarit M.A."/>
            <person name="Marcet-Houben M."/>
            <person name="Nosek J."/>
            <person name="Gabaldon T."/>
        </authorList>
    </citation>
    <scope>NUCLEOTIDE SEQUENCE</scope>
    <source>
        <strain evidence="8">CBS6341</strain>
    </source>
</reference>
<feature type="transmembrane region" description="Helical" evidence="6">
    <location>
        <begin position="104"/>
        <end position="130"/>
    </location>
</feature>
<keyword evidence="9" id="KW-1185">Reference proteome</keyword>
<dbReference type="OrthoDB" id="3900342at2759"/>
<comment type="caution">
    <text evidence="8">The sequence shown here is derived from an EMBL/GenBank/DDBJ whole genome shotgun (WGS) entry which is preliminary data.</text>
</comment>
<keyword evidence="5 6" id="KW-0472">Membrane</keyword>
<gene>
    <name evidence="8" type="ORF">WICMUC_000616</name>
</gene>
<keyword evidence="4 6" id="KW-1133">Transmembrane helix</keyword>
<sequence>MSSYEKKGLQEEEYSSVVSDVQFQGTAFQKFVHSFKRQHVTVPPDVDLDSMDLQTKRNFLLSIQPVKENALNTRHIQFIAIGSTIGTGLFIGLGYALAEGPGAALIGFSIVGIGIYAVVQAGAEMVVAYPISGSFASHVSRFLDPAIGFTVSTNYALSWLISFASEIIGASMTIQYWSSIAPVAWVGPIWVFIMGLNLLGVRAYGESEFILSIVKVAAVFIFVIIGIVIICGGGPDSTGYIGAKYWHDPGAFVKPVLKSICSTLISAGFSFGGTELCILSVEANGKAIQRATKLVFWRILLFYVVTIVVIGCLVPYSDPRLLGGSSDEDVTASPFVIALANTGQFGVRVANFMNAVILTAVLSVCNSSVFASSRVIQSLGATGQLPQIFGYIDNAGRPLAGIAIAGVFGLLCFLVASANQDTVFDWLFALCSISSFFTWFCICVSHIRMRLALRKQGRSTAELPHKATLGIYGSILGAIIHFLIIVGEIWISAWPLGEESTASGFFMNCLSIPLMIVVFIIYRFYYGLQWKKPWISLSEIDLDTGRRFPDIDILKQTQEEEKQIQRAKPIWYKAYRWFC</sequence>
<dbReference type="Proteomes" id="UP000769528">
    <property type="component" value="Unassembled WGS sequence"/>
</dbReference>
<evidence type="ECO:0000313" key="8">
    <source>
        <dbReference type="EMBL" id="KAH3679873.1"/>
    </source>
</evidence>
<evidence type="ECO:0000313" key="9">
    <source>
        <dbReference type="Proteomes" id="UP000769528"/>
    </source>
</evidence>
<reference evidence="8" key="2">
    <citation type="submission" date="2021-01" db="EMBL/GenBank/DDBJ databases">
        <authorList>
            <person name="Schikora-Tamarit M.A."/>
        </authorList>
    </citation>
    <scope>NUCLEOTIDE SEQUENCE</scope>
    <source>
        <strain evidence="8">CBS6341</strain>
    </source>
</reference>
<feature type="transmembrane region" description="Helical" evidence="6">
    <location>
        <begin position="142"/>
        <end position="164"/>
    </location>
</feature>
<feature type="transmembrane region" description="Helical" evidence="6">
    <location>
        <begin position="295"/>
        <end position="316"/>
    </location>
</feature>
<evidence type="ECO:0000256" key="2">
    <source>
        <dbReference type="ARBA" id="ARBA00022448"/>
    </source>
</evidence>
<feature type="transmembrane region" description="Helical" evidence="6">
    <location>
        <begin position="399"/>
        <end position="420"/>
    </location>
</feature>
<feature type="transmembrane region" description="Helical" evidence="6">
    <location>
        <begin position="469"/>
        <end position="493"/>
    </location>
</feature>
<proteinExistence type="predicted"/>
<evidence type="ECO:0000256" key="4">
    <source>
        <dbReference type="ARBA" id="ARBA00022989"/>
    </source>
</evidence>
<dbReference type="PANTHER" id="PTHR43341:SF10">
    <property type="entry name" value="S-ADENOSYLMETHIONINE PERMEASE SAM3-RELATED"/>
    <property type="match status" value="1"/>
</dbReference>
<feature type="transmembrane region" description="Helical" evidence="6">
    <location>
        <begin position="426"/>
        <end position="448"/>
    </location>
</feature>
<feature type="domain" description="Amino acid permease/ SLC12A" evidence="7">
    <location>
        <begin position="75"/>
        <end position="527"/>
    </location>
</feature>
<keyword evidence="2" id="KW-0813">Transport</keyword>
<comment type="subcellular location">
    <subcellularLocation>
        <location evidence="1">Membrane</location>
        <topology evidence="1">Multi-pass membrane protein</topology>
    </subcellularLocation>
</comment>
<evidence type="ECO:0000256" key="6">
    <source>
        <dbReference type="SAM" id="Phobius"/>
    </source>
</evidence>
<dbReference type="PANTHER" id="PTHR43341">
    <property type="entry name" value="AMINO ACID PERMEASE"/>
    <property type="match status" value="1"/>
</dbReference>
<protein>
    <recommendedName>
        <fullName evidence="7">Amino acid permease/ SLC12A domain-containing protein</fullName>
    </recommendedName>
</protein>
<dbReference type="Gene3D" id="1.20.1740.10">
    <property type="entry name" value="Amino acid/polyamine transporter I"/>
    <property type="match status" value="1"/>
</dbReference>
<evidence type="ECO:0000256" key="5">
    <source>
        <dbReference type="ARBA" id="ARBA00023136"/>
    </source>
</evidence>
<organism evidence="8 9">
    <name type="scientific">Wickerhamomyces mucosus</name>
    <dbReference type="NCBI Taxonomy" id="1378264"/>
    <lineage>
        <taxon>Eukaryota</taxon>
        <taxon>Fungi</taxon>
        <taxon>Dikarya</taxon>
        <taxon>Ascomycota</taxon>
        <taxon>Saccharomycotina</taxon>
        <taxon>Saccharomycetes</taxon>
        <taxon>Phaffomycetales</taxon>
        <taxon>Wickerhamomycetaceae</taxon>
        <taxon>Wickerhamomyces</taxon>
    </lineage>
</organism>
<evidence type="ECO:0000256" key="1">
    <source>
        <dbReference type="ARBA" id="ARBA00004141"/>
    </source>
</evidence>
<dbReference type="Pfam" id="PF00324">
    <property type="entry name" value="AA_permease"/>
    <property type="match status" value="1"/>
</dbReference>
<name>A0A9P8PWS5_9ASCO</name>
<dbReference type="InterPro" id="IPR050524">
    <property type="entry name" value="APC_YAT"/>
</dbReference>
<feature type="transmembrane region" description="Helical" evidence="6">
    <location>
        <begin position="78"/>
        <end position="98"/>
    </location>
</feature>
<keyword evidence="3 6" id="KW-0812">Transmembrane</keyword>
<dbReference type="PIRSF" id="PIRSF006060">
    <property type="entry name" value="AA_transporter"/>
    <property type="match status" value="1"/>
</dbReference>
<dbReference type="GO" id="GO:0015171">
    <property type="term" value="F:amino acid transmembrane transporter activity"/>
    <property type="evidence" value="ECO:0007669"/>
    <property type="project" value="TreeGrafter"/>
</dbReference>
<evidence type="ECO:0000259" key="7">
    <source>
        <dbReference type="Pfam" id="PF00324"/>
    </source>
</evidence>
<feature type="transmembrane region" description="Helical" evidence="6">
    <location>
        <begin position="176"/>
        <end position="201"/>
    </location>
</feature>
<evidence type="ECO:0000256" key="3">
    <source>
        <dbReference type="ARBA" id="ARBA00022692"/>
    </source>
</evidence>
<dbReference type="GO" id="GO:0016020">
    <property type="term" value="C:membrane"/>
    <property type="evidence" value="ECO:0007669"/>
    <property type="project" value="UniProtKB-SubCell"/>
</dbReference>
<dbReference type="AlphaFoldDB" id="A0A9P8PWS5"/>